<name>A0A4Y3WM72_9PSEU</name>
<evidence type="ECO:0000313" key="3">
    <source>
        <dbReference type="Proteomes" id="UP000320338"/>
    </source>
</evidence>
<reference evidence="2 3" key="1">
    <citation type="submission" date="2019-06" db="EMBL/GenBank/DDBJ databases">
        <title>Whole genome shotgun sequence of Pseudonocardia hydrocarbonoxydans NBRC 14498.</title>
        <authorList>
            <person name="Hosoyama A."/>
            <person name="Uohara A."/>
            <person name="Ohji S."/>
            <person name="Ichikawa N."/>
        </authorList>
    </citation>
    <scope>NUCLEOTIDE SEQUENCE [LARGE SCALE GENOMIC DNA]</scope>
    <source>
        <strain evidence="2 3">NBRC 14498</strain>
    </source>
</reference>
<feature type="region of interest" description="Disordered" evidence="1">
    <location>
        <begin position="1"/>
        <end position="46"/>
    </location>
</feature>
<gene>
    <name evidence="2" type="ORF">PHY01_14430</name>
</gene>
<protein>
    <submittedName>
        <fullName evidence="2">Uncharacterized protein</fullName>
    </submittedName>
</protein>
<proteinExistence type="predicted"/>
<dbReference type="AlphaFoldDB" id="A0A4Y3WM72"/>
<organism evidence="2 3">
    <name type="scientific">Pseudonocardia hydrocarbonoxydans</name>
    <dbReference type="NCBI Taxonomy" id="76726"/>
    <lineage>
        <taxon>Bacteria</taxon>
        <taxon>Bacillati</taxon>
        <taxon>Actinomycetota</taxon>
        <taxon>Actinomycetes</taxon>
        <taxon>Pseudonocardiales</taxon>
        <taxon>Pseudonocardiaceae</taxon>
        <taxon>Pseudonocardia</taxon>
    </lineage>
</organism>
<dbReference type="EMBL" id="BJNG01000014">
    <property type="protein sequence ID" value="GEC19160.1"/>
    <property type="molecule type" value="Genomic_DNA"/>
</dbReference>
<dbReference type="Proteomes" id="UP000320338">
    <property type="component" value="Unassembled WGS sequence"/>
</dbReference>
<accession>A0A4Y3WM72</accession>
<evidence type="ECO:0000256" key="1">
    <source>
        <dbReference type="SAM" id="MobiDB-lite"/>
    </source>
</evidence>
<keyword evidence="3" id="KW-1185">Reference proteome</keyword>
<sequence length="46" mass="4548">MDDSTGPGCNGSPAPTGGWPPCTHRVPSPLTAAPYGREVTRAGAPG</sequence>
<comment type="caution">
    <text evidence="2">The sequence shown here is derived from an EMBL/GenBank/DDBJ whole genome shotgun (WGS) entry which is preliminary data.</text>
</comment>
<evidence type="ECO:0000313" key="2">
    <source>
        <dbReference type="EMBL" id="GEC19160.1"/>
    </source>
</evidence>